<feature type="domain" description="Carboxymuconolactone decarboxylase-like" evidence="1">
    <location>
        <begin position="186"/>
        <end position="271"/>
    </location>
</feature>
<dbReference type="Proteomes" id="UP000565576">
    <property type="component" value="Unassembled WGS sequence"/>
</dbReference>
<dbReference type="InterPro" id="IPR052512">
    <property type="entry name" value="4CMD/NDH-1_regulator"/>
</dbReference>
<evidence type="ECO:0000313" key="2">
    <source>
        <dbReference type="EMBL" id="MBB6488449.1"/>
    </source>
</evidence>
<feature type="domain" description="Carboxymuconolactone decarboxylase-like" evidence="1">
    <location>
        <begin position="51"/>
        <end position="135"/>
    </location>
</feature>
<dbReference type="GO" id="GO:0047575">
    <property type="term" value="F:4-carboxymuconolactone decarboxylase activity"/>
    <property type="evidence" value="ECO:0007669"/>
    <property type="project" value="UniProtKB-EC"/>
</dbReference>
<dbReference type="EMBL" id="JACHBG010000023">
    <property type="protein sequence ID" value="MBB6488449.1"/>
    <property type="molecule type" value="Genomic_DNA"/>
</dbReference>
<dbReference type="AlphaFoldDB" id="A0A7X0IWI7"/>
<dbReference type="Gene3D" id="1.20.1290.10">
    <property type="entry name" value="AhpD-like"/>
    <property type="match status" value="3"/>
</dbReference>
<feature type="domain" description="Carboxymuconolactone decarboxylase-like" evidence="1">
    <location>
        <begin position="324"/>
        <end position="411"/>
    </location>
</feature>
<dbReference type="GO" id="GO:0051920">
    <property type="term" value="F:peroxiredoxin activity"/>
    <property type="evidence" value="ECO:0007669"/>
    <property type="project" value="InterPro"/>
</dbReference>
<accession>A0A7X0IWI7</accession>
<evidence type="ECO:0000259" key="1">
    <source>
        <dbReference type="Pfam" id="PF02627"/>
    </source>
</evidence>
<dbReference type="SUPFAM" id="SSF69118">
    <property type="entry name" value="AhpD-like"/>
    <property type="match status" value="2"/>
</dbReference>
<comment type="caution">
    <text evidence="2">The sequence shown here is derived from an EMBL/GenBank/DDBJ whole genome shotgun (WGS) entry which is preliminary data.</text>
</comment>
<name>A0A7X0IWI7_9HYPH</name>
<dbReference type="EC" id="4.1.1.44" evidence="2"/>
<dbReference type="PANTHER" id="PTHR33570:SF2">
    <property type="entry name" value="CARBOXYMUCONOLACTONE DECARBOXYLASE-LIKE DOMAIN-CONTAINING PROTEIN"/>
    <property type="match status" value="1"/>
</dbReference>
<dbReference type="RefSeq" id="WP_246806490.1">
    <property type="nucleotide sequence ID" value="NZ_JACHBG010000023.1"/>
</dbReference>
<dbReference type="PANTHER" id="PTHR33570">
    <property type="entry name" value="4-CARBOXYMUCONOLACTONE DECARBOXYLASE FAMILY PROTEIN"/>
    <property type="match status" value="1"/>
</dbReference>
<organism evidence="2 3">
    <name type="scientific">Rhizobium lusitanum</name>
    <dbReference type="NCBI Taxonomy" id="293958"/>
    <lineage>
        <taxon>Bacteria</taxon>
        <taxon>Pseudomonadati</taxon>
        <taxon>Pseudomonadota</taxon>
        <taxon>Alphaproteobacteria</taxon>
        <taxon>Hyphomicrobiales</taxon>
        <taxon>Rhizobiaceae</taxon>
        <taxon>Rhizobium/Agrobacterium group</taxon>
        <taxon>Rhizobium</taxon>
    </lineage>
</organism>
<dbReference type="InterPro" id="IPR003779">
    <property type="entry name" value="CMD-like"/>
</dbReference>
<gene>
    <name evidence="2" type="ORF">GGD46_005765</name>
</gene>
<evidence type="ECO:0000313" key="3">
    <source>
        <dbReference type="Proteomes" id="UP000565576"/>
    </source>
</evidence>
<keyword evidence="2" id="KW-0456">Lyase</keyword>
<proteinExistence type="predicted"/>
<dbReference type="Pfam" id="PF02627">
    <property type="entry name" value="CMD"/>
    <property type="match status" value="3"/>
</dbReference>
<sequence length="417" mass="44427">MAALLAIGNREVHAQMHTSSTERFERGLAILRKIGGENFDAPINSLAETSPDLSRFTVEYPYGDVLSRPGLDLTLRQLCTVSMLLADGNAQPQLKFHMAGYLNAGGKPETLLELLFISVAILGFPSTVNAVGLVRAVFSERGMELEPLAPATDDGTMRSQTGSATLRALAAGDVTAYFNAFETASPDLARLSVEFAFGEALARDGLDRRAKLLAIISMLAANGNRAAALRLHLGGALAAGVTPEEIIEVLIQLSVYCGFPAALNAFSVAKEALSAQTNLPRAETLPFTRSEGRMERRERGRATLAQTSGASGNAVINSFNDVAPDLGRMIVEHSYGEIFCRDGIDLKTRELTACAALAALGTNAAETPLRVHITAALNVGATRDEIIETFVNLAPYCGYPAVQHATRIAAEEFAKYG</sequence>
<protein>
    <submittedName>
        <fullName evidence="2">4-carboxymuconolactone decarboxylase</fullName>
        <ecNumber evidence="2">4.1.1.44</ecNumber>
    </submittedName>
</protein>
<dbReference type="InterPro" id="IPR029032">
    <property type="entry name" value="AhpD-like"/>
</dbReference>
<reference evidence="2 3" key="1">
    <citation type="submission" date="2020-08" db="EMBL/GenBank/DDBJ databases">
        <title>Genomic Encyclopedia of Type Strains, Phase IV (KMG-V): Genome sequencing to study the core and pangenomes of soil and plant-associated prokaryotes.</title>
        <authorList>
            <person name="Whitman W."/>
        </authorList>
    </citation>
    <scope>NUCLEOTIDE SEQUENCE [LARGE SCALE GENOMIC DNA]</scope>
    <source>
        <strain evidence="2 3">SEMIA 4060</strain>
    </source>
</reference>